<dbReference type="PROSITE" id="PS01124">
    <property type="entry name" value="HTH_ARAC_FAMILY_2"/>
    <property type="match status" value="1"/>
</dbReference>
<evidence type="ECO:0000256" key="2">
    <source>
        <dbReference type="ARBA" id="ARBA00023125"/>
    </source>
</evidence>
<organism evidence="5 6">
    <name type="scientific">Flavobacterium pectinovorum</name>
    <dbReference type="NCBI Taxonomy" id="29533"/>
    <lineage>
        <taxon>Bacteria</taxon>
        <taxon>Pseudomonadati</taxon>
        <taxon>Bacteroidota</taxon>
        <taxon>Flavobacteriia</taxon>
        <taxon>Flavobacteriales</taxon>
        <taxon>Flavobacteriaceae</taxon>
        <taxon>Flavobacterium</taxon>
    </lineage>
</organism>
<keyword evidence="6" id="KW-1185">Reference proteome</keyword>
<feature type="domain" description="HTH araC/xylS-type" evidence="4">
    <location>
        <begin position="209"/>
        <end position="308"/>
    </location>
</feature>
<dbReference type="OrthoDB" id="1189000at2"/>
<keyword evidence="3" id="KW-0804">Transcription</keyword>
<dbReference type="InterPro" id="IPR018060">
    <property type="entry name" value="HTH_AraC"/>
</dbReference>
<evidence type="ECO:0000256" key="1">
    <source>
        <dbReference type="ARBA" id="ARBA00023015"/>
    </source>
</evidence>
<keyword evidence="1" id="KW-0805">Transcription regulation</keyword>
<protein>
    <submittedName>
        <fullName evidence="5">AraC family transcriptional regulator</fullName>
    </submittedName>
</protein>
<reference evidence="5 6" key="1">
    <citation type="journal article" date="2019" name="Environ. Microbiol.">
        <title>Species interactions and distinct microbial communities in high Arctic permafrost affected cryosols are associated with the CH4 and CO2 gas fluxes.</title>
        <authorList>
            <person name="Altshuler I."/>
            <person name="Hamel J."/>
            <person name="Turney S."/>
            <person name="Magnuson E."/>
            <person name="Levesque R."/>
            <person name="Greer C."/>
            <person name="Whyte L.G."/>
        </authorList>
    </citation>
    <scope>NUCLEOTIDE SEQUENCE [LARGE SCALE GENOMIC DNA]</scope>
    <source>
        <strain evidence="5 6">42</strain>
    </source>
</reference>
<dbReference type="GO" id="GO:0003700">
    <property type="term" value="F:DNA-binding transcription factor activity"/>
    <property type="evidence" value="ECO:0007669"/>
    <property type="project" value="InterPro"/>
</dbReference>
<evidence type="ECO:0000259" key="4">
    <source>
        <dbReference type="PROSITE" id="PS01124"/>
    </source>
</evidence>
<dbReference type="InterPro" id="IPR009057">
    <property type="entry name" value="Homeodomain-like_sf"/>
</dbReference>
<keyword evidence="2" id="KW-0238">DNA-binding</keyword>
<evidence type="ECO:0000313" key="5">
    <source>
        <dbReference type="EMBL" id="TPG29928.1"/>
    </source>
</evidence>
<dbReference type="EMBL" id="RCZH01000032">
    <property type="protein sequence ID" value="TPG29928.1"/>
    <property type="molecule type" value="Genomic_DNA"/>
</dbReference>
<evidence type="ECO:0000313" key="6">
    <source>
        <dbReference type="Proteomes" id="UP000319700"/>
    </source>
</evidence>
<dbReference type="GO" id="GO:0043565">
    <property type="term" value="F:sequence-specific DNA binding"/>
    <property type="evidence" value="ECO:0007669"/>
    <property type="project" value="InterPro"/>
</dbReference>
<dbReference type="RefSeq" id="WP_140512051.1">
    <property type="nucleotide sequence ID" value="NZ_RCZH01000032.1"/>
</dbReference>
<dbReference type="AlphaFoldDB" id="A0A502DWM0"/>
<dbReference type="Proteomes" id="UP000319700">
    <property type="component" value="Unassembled WGS sequence"/>
</dbReference>
<dbReference type="PANTHER" id="PTHR43280">
    <property type="entry name" value="ARAC-FAMILY TRANSCRIPTIONAL REGULATOR"/>
    <property type="match status" value="1"/>
</dbReference>
<gene>
    <name evidence="5" type="ORF">EAH81_27275</name>
</gene>
<evidence type="ECO:0000256" key="3">
    <source>
        <dbReference type="ARBA" id="ARBA00023163"/>
    </source>
</evidence>
<proteinExistence type="predicted"/>
<name>A0A502DWM0_9FLAO</name>
<dbReference type="PANTHER" id="PTHR43280:SF2">
    <property type="entry name" value="HTH-TYPE TRANSCRIPTIONAL REGULATOR EXSA"/>
    <property type="match status" value="1"/>
</dbReference>
<dbReference type="SUPFAM" id="SSF46689">
    <property type="entry name" value="Homeodomain-like"/>
    <property type="match status" value="1"/>
</dbReference>
<sequence length="309" mass="35377">MIDPFVPGVPLVPAEIPDKVRSGNSYFLDCGDGITAFYVDVKFNIDLHMYQNNKTNDFVGLYYNLTEGETTLSGTDYKHDIGRWQYNLYVIDSTLKSNYYVKTGSKTFLLCIFIKKNTLESFAKKNNINFKNINQITDPKKNTIIRFDRMSSESYHILTDLRKLTVGGPVFDLHLTATVHLLLSNYLRKIAGNRIIIQTVNEHDLASIIAIQKFLIDNIEGHFPTIKLMARNANMSESKFKNLFKKITGTTPNAFFMDNKLLSAKDLLEERKLTISQVSDQLNFTNNSYFASKFKEQFGLSPKVFINQL</sequence>
<accession>A0A502DWM0</accession>
<dbReference type="PROSITE" id="PS00041">
    <property type="entry name" value="HTH_ARAC_FAMILY_1"/>
    <property type="match status" value="1"/>
</dbReference>
<dbReference type="SMART" id="SM00342">
    <property type="entry name" value="HTH_ARAC"/>
    <property type="match status" value="1"/>
</dbReference>
<dbReference type="Pfam" id="PF12833">
    <property type="entry name" value="HTH_18"/>
    <property type="match status" value="1"/>
</dbReference>
<dbReference type="Gene3D" id="1.10.10.60">
    <property type="entry name" value="Homeodomain-like"/>
    <property type="match status" value="2"/>
</dbReference>
<dbReference type="InterPro" id="IPR018062">
    <property type="entry name" value="HTH_AraC-typ_CS"/>
</dbReference>
<comment type="caution">
    <text evidence="5">The sequence shown here is derived from an EMBL/GenBank/DDBJ whole genome shotgun (WGS) entry which is preliminary data.</text>
</comment>